<organism evidence="2 3">
    <name type="scientific">Sandaracinus amylolyticus</name>
    <dbReference type="NCBI Taxonomy" id="927083"/>
    <lineage>
        <taxon>Bacteria</taxon>
        <taxon>Pseudomonadati</taxon>
        <taxon>Myxococcota</taxon>
        <taxon>Polyangia</taxon>
        <taxon>Polyangiales</taxon>
        <taxon>Sandaracinaceae</taxon>
        <taxon>Sandaracinus</taxon>
    </lineage>
</organism>
<dbReference type="STRING" id="927083.DB32_002883"/>
<dbReference type="Proteomes" id="UP000034883">
    <property type="component" value="Chromosome"/>
</dbReference>
<dbReference type="AlphaFoldDB" id="A0A0F6SET1"/>
<dbReference type="KEGG" id="samy:DB32_002883"/>
<dbReference type="PROSITE" id="PS51257">
    <property type="entry name" value="PROKAR_LIPOPROTEIN"/>
    <property type="match status" value="1"/>
</dbReference>
<keyword evidence="1" id="KW-0732">Signal</keyword>
<name>A0A0F6SET1_9BACT</name>
<evidence type="ECO:0000313" key="3">
    <source>
        <dbReference type="Proteomes" id="UP000034883"/>
    </source>
</evidence>
<keyword evidence="3" id="KW-1185">Reference proteome</keyword>
<dbReference type="EMBL" id="CP011125">
    <property type="protein sequence ID" value="AKF05734.1"/>
    <property type="molecule type" value="Genomic_DNA"/>
</dbReference>
<evidence type="ECO:0000256" key="1">
    <source>
        <dbReference type="SAM" id="SignalP"/>
    </source>
</evidence>
<proteinExistence type="predicted"/>
<gene>
    <name evidence="2" type="ORF">DB32_002883</name>
</gene>
<accession>A0A0F6SET1</accession>
<dbReference type="RefSeq" id="WP_053232970.1">
    <property type="nucleotide sequence ID" value="NZ_CP011125.1"/>
</dbReference>
<feature type="chain" id="PRO_5002509548" description="Lipoprotein" evidence="1">
    <location>
        <begin position="20"/>
        <end position="225"/>
    </location>
</feature>
<sequence length="225" mass="24827">MIRGARALIAAALISSAAACGGGAATASPEQALASFARALREGDASRAYALTSEGYRRRVREEDFARWMRESPDEIRALAEALERPAGPAEQEATVAIEGEDPVRFVRDPSGWRVASDVVDYYGQHTPRQALRSFVRAIGRRRWDVVLRLVPAADAEGMSEETLRARWEGESREEIERLAAGLRAALDGGAPIEERGDHAVMPWGERYRAQLVREDGVWKIEDPD</sequence>
<dbReference type="OrthoDB" id="5514348at2"/>
<feature type="signal peptide" evidence="1">
    <location>
        <begin position="1"/>
        <end position="19"/>
    </location>
</feature>
<evidence type="ECO:0008006" key="4">
    <source>
        <dbReference type="Google" id="ProtNLM"/>
    </source>
</evidence>
<evidence type="ECO:0000313" key="2">
    <source>
        <dbReference type="EMBL" id="AKF05734.1"/>
    </source>
</evidence>
<protein>
    <recommendedName>
        <fullName evidence="4">Lipoprotein</fullName>
    </recommendedName>
</protein>
<reference evidence="2 3" key="1">
    <citation type="submission" date="2015-03" db="EMBL/GenBank/DDBJ databases">
        <title>Genome assembly of Sandaracinus amylolyticus DSM 53668.</title>
        <authorList>
            <person name="Sharma G."/>
            <person name="Subramanian S."/>
        </authorList>
    </citation>
    <scope>NUCLEOTIDE SEQUENCE [LARGE SCALE GENOMIC DNA]</scope>
    <source>
        <strain evidence="2 3">DSM 53668</strain>
    </source>
</reference>